<dbReference type="PANTHER" id="PTHR22870">
    <property type="entry name" value="REGULATOR OF CHROMOSOME CONDENSATION"/>
    <property type="match status" value="1"/>
</dbReference>
<comment type="caution">
    <text evidence="3">The sequence shown here is derived from an EMBL/GenBank/DDBJ whole genome shotgun (WGS) entry which is preliminary data.</text>
</comment>
<dbReference type="InterPro" id="IPR051210">
    <property type="entry name" value="Ub_ligase/GEF_domain"/>
</dbReference>
<gene>
    <name evidence="3" type="ORF">SCF082_LOCUS24663</name>
</gene>
<dbReference type="Pfam" id="PF00415">
    <property type="entry name" value="RCC1"/>
    <property type="match status" value="4"/>
</dbReference>
<evidence type="ECO:0000256" key="1">
    <source>
        <dbReference type="ARBA" id="ARBA00022737"/>
    </source>
</evidence>
<feature type="repeat" description="RCC1" evidence="2">
    <location>
        <begin position="179"/>
        <end position="217"/>
    </location>
</feature>
<feature type="repeat" description="RCC1" evidence="2">
    <location>
        <begin position="76"/>
        <end position="129"/>
    </location>
</feature>
<name>A0ABP0LVR6_9DINO</name>
<dbReference type="InterPro" id="IPR000408">
    <property type="entry name" value="Reg_chr_condens"/>
</dbReference>
<proteinExistence type="predicted"/>
<dbReference type="InterPro" id="IPR009091">
    <property type="entry name" value="RCC1/BLIP-II"/>
</dbReference>
<dbReference type="PROSITE" id="PS50012">
    <property type="entry name" value="RCC1_3"/>
    <property type="match status" value="5"/>
</dbReference>
<keyword evidence="4" id="KW-1185">Reference proteome</keyword>
<evidence type="ECO:0000256" key="2">
    <source>
        <dbReference type="PROSITE-ProRule" id="PRU00235"/>
    </source>
</evidence>
<dbReference type="Gene3D" id="2.130.10.30">
    <property type="entry name" value="Regulator of chromosome condensation 1/beta-lactamase-inhibitor protein II"/>
    <property type="match status" value="2"/>
</dbReference>
<dbReference type="PANTHER" id="PTHR22870:SF466">
    <property type="entry name" value="ANKYRIN REPEAT-CONTAINING PROTEIN"/>
    <property type="match status" value="1"/>
</dbReference>
<dbReference type="Proteomes" id="UP001642464">
    <property type="component" value="Unassembled WGS sequence"/>
</dbReference>
<sequence>MTKVVHVACGGGQQGCTGAVTLHGELYTFGNNYKGRLGHGDGPNVPAPQRVSALAGEHVVMSAFSADHGAALVRGGRVFLWGNNCHGQLGRGHFEGKSANSSVPTEVVLPGPVTFVDCEDQYSAVILEDGNLFTWGSNGHGRLGQGTTAQSLPSPGLVCDGMQSLSLGSLYAGAVGRGGELLMWGYGGHGNLGLGDRRSCNQPQRVENLEPILQVACTRGQEGCKGGLNPKEGGQEGPHTVLVAVSGALYTMGTCHKGLLCNLGAKDGAFGRPWDEFRPYRVGGPLRNAADGPLSPLGLAPPYDAVGPAVAAVSAHIHCAVLCADGKAWAWGCGSNDGRCGVERFLNKKGEGKPPEVDMMKCYMMGPHRIGLARPLYWKHPSLQGQQVLMLSTGRNHMAAIAIPGGE</sequence>
<feature type="repeat" description="RCC1" evidence="2">
    <location>
        <begin position="130"/>
        <end position="178"/>
    </location>
</feature>
<reference evidence="3 4" key="1">
    <citation type="submission" date="2024-02" db="EMBL/GenBank/DDBJ databases">
        <authorList>
            <person name="Chen Y."/>
            <person name="Shah S."/>
            <person name="Dougan E. K."/>
            <person name="Thang M."/>
            <person name="Chan C."/>
        </authorList>
    </citation>
    <scope>NUCLEOTIDE SEQUENCE [LARGE SCALE GENOMIC DNA]</scope>
</reference>
<dbReference type="EMBL" id="CAXAMM010018269">
    <property type="protein sequence ID" value="CAK9042998.1"/>
    <property type="molecule type" value="Genomic_DNA"/>
</dbReference>
<dbReference type="SUPFAM" id="SSF50985">
    <property type="entry name" value="RCC1/BLIP-II"/>
    <property type="match status" value="1"/>
</dbReference>
<dbReference type="PRINTS" id="PR00633">
    <property type="entry name" value="RCCNDNSATION"/>
</dbReference>
<keyword evidence="3" id="KW-0675">Receptor</keyword>
<protein>
    <submittedName>
        <fullName evidence="3">Ultraviolet-B receptor UVR8 (Protein UV-B RESISTANCE 8) (RCC1 domain-containing protein UVR8)</fullName>
    </submittedName>
</protein>
<feature type="repeat" description="RCC1" evidence="2">
    <location>
        <begin position="24"/>
        <end position="75"/>
    </location>
</feature>
<feature type="repeat" description="RCC1" evidence="2">
    <location>
        <begin position="326"/>
        <end position="404"/>
    </location>
</feature>
<keyword evidence="1" id="KW-0677">Repeat</keyword>
<accession>A0ABP0LVR6</accession>
<evidence type="ECO:0000313" key="4">
    <source>
        <dbReference type="Proteomes" id="UP001642464"/>
    </source>
</evidence>
<organism evidence="3 4">
    <name type="scientific">Durusdinium trenchii</name>
    <dbReference type="NCBI Taxonomy" id="1381693"/>
    <lineage>
        <taxon>Eukaryota</taxon>
        <taxon>Sar</taxon>
        <taxon>Alveolata</taxon>
        <taxon>Dinophyceae</taxon>
        <taxon>Suessiales</taxon>
        <taxon>Symbiodiniaceae</taxon>
        <taxon>Durusdinium</taxon>
    </lineage>
</organism>
<evidence type="ECO:0000313" key="3">
    <source>
        <dbReference type="EMBL" id="CAK9042998.1"/>
    </source>
</evidence>